<dbReference type="InterPro" id="IPR037522">
    <property type="entry name" value="HD_GYP_dom"/>
</dbReference>
<reference evidence="3" key="1">
    <citation type="journal article" date="2019" name="Int. J. Syst. Evol. Microbiol.">
        <title>The Global Catalogue of Microorganisms (GCM) 10K type strain sequencing project: providing services to taxonomists for standard genome sequencing and annotation.</title>
        <authorList>
            <consortium name="The Broad Institute Genomics Platform"/>
            <consortium name="The Broad Institute Genome Sequencing Center for Infectious Disease"/>
            <person name="Wu L."/>
            <person name="Ma J."/>
        </authorList>
    </citation>
    <scope>NUCLEOTIDE SEQUENCE [LARGE SCALE GENOMIC DNA]</scope>
    <source>
        <strain evidence="3">CGMCC 1.16031</strain>
    </source>
</reference>
<dbReference type="Proteomes" id="UP001596364">
    <property type="component" value="Unassembled WGS sequence"/>
</dbReference>
<dbReference type="Gene3D" id="1.10.3210.10">
    <property type="entry name" value="Hypothetical protein af1432"/>
    <property type="match status" value="1"/>
</dbReference>
<keyword evidence="3" id="KW-1185">Reference proteome</keyword>
<dbReference type="Pfam" id="PF13487">
    <property type="entry name" value="HD_5"/>
    <property type="match status" value="1"/>
</dbReference>
<feature type="domain" description="HD-GYP" evidence="1">
    <location>
        <begin position="123"/>
        <end position="319"/>
    </location>
</feature>
<dbReference type="InterPro" id="IPR021812">
    <property type="entry name" value="DUF3391"/>
</dbReference>
<dbReference type="CDD" id="cd00077">
    <property type="entry name" value="HDc"/>
    <property type="match status" value="1"/>
</dbReference>
<dbReference type="PROSITE" id="PS51832">
    <property type="entry name" value="HD_GYP"/>
    <property type="match status" value="1"/>
</dbReference>
<dbReference type="Pfam" id="PF11871">
    <property type="entry name" value="DUF3391"/>
    <property type="match status" value="1"/>
</dbReference>
<dbReference type="SUPFAM" id="SSF109604">
    <property type="entry name" value="HD-domain/PDEase-like"/>
    <property type="match status" value="1"/>
</dbReference>
<dbReference type="RefSeq" id="WP_131257224.1">
    <property type="nucleotide sequence ID" value="NZ_JBHSUS010000001.1"/>
</dbReference>
<protein>
    <submittedName>
        <fullName evidence="2">HD-GYP domain-containing protein</fullName>
        <ecNumber evidence="2">3.1.4.-</ecNumber>
    </submittedName>
</protein>
<proteinExistence type="predicted"/>
<gene>
    <name evidence="2" type="ORF">ACFP85_04925</name>
</gene>
<dbReference type="InterPro" id="IPR003607">
    <property type="entry name" value="HD/PDEase_dom"/>
</dbReference>
<dbReference type="GO" id="GO:0016787">
    <property type="term" value="F:hydrolase activity"/>
    <property type="evidence" value="ECO:0007669"/>
    <property type="project" value="UniProtKB-KW"/>
</dbReference>
<dbReference type="PANTHER" id="PTHR43155">
    <property type="entry name" value="CYCLIC DI-GMP PHOSPHODIESTERASE PA4108-RELATED"/>
    <property type="match status" value="1"/>
</dbReference>
<evidence type="ECO:0000313" key="2">
    <source>
        <dbReference type="EMBL" id="MFC6439491.1"/>
    </source>
</evidence>
<accession>A0ABW1XI72</accession>
<keyword evidence="2" id="KW-0378">Hydrolase</keyword>
<dbReference type="PANTHER" id="PTHR43155:SF2">
    <property type="entry name" value="CYCLIC DI-GMP PHOSPHODIESTERASE PA4108"/>
    <property type="match status" value="1"/>
</dbReference>
<organism evidence="2 3">
    <name type="scientific">Pseudobowmanella zhangzhouensis</name>
    <dbReference type="NCBI Taxonomy" id="1537679"/>
    <lineage>
        <taxon>Bacteria</taxon>
        <taxon>Pseudomonadati</taxon>
        <taxon>Pseudomonadota</taxon>
        <taxon>Gammaproteobacteria</taxon>
        <taxon>Alteromonadales</taxon>
        <taxon>Alteromonadaceae</taxon>
    </lineage>
</organism>
<dbReference type="EC" id="3.1.4.-" evidence="2"/>
<comment type="caution">
    <text evidence="2">The sequence shown here is derived from an EMBL/GenBank/DDBJ whole genome shotgun (WGS) entry which is preliminary data.</text>
</comment>
<name>A0ABW1XI72_9ALTE</name>
<dbReference type="EMBL" id="JBHSUS010000001">
    <property type="protein sequence ID" value="MFC6439491.1"/>
    <property type="molecule type" value="Genomic_DNA"/>
</dbReference>
<evidence type="ECO:0000259" key="1">
    <source>
        <dbReference type="PROSITE" id="PS51832"/>
    </source>
</evidence>
<evidence type="ECO:0000313" key="3">
    <source>
        <dbReference type="Proteomes" id="UP001596364"/>
    </source>
</evidence>
<sequence length="385" mass="43319">MLQDVQIDHLVKGMFVTRITDHVKPIKLASPGMIRSGDDIEQMRSNGVLAVEIDLSRSVHQTPDDVLFQPNEEDIADFQSQMQAAMEVYEQVKERHSIFLERIAAQKTIDVNLVGELSGQIVDAVFDSPDAMCVIAQLKQAEQYILDHSVNCVILTTVLAKKLKLSRDDIYQYGLGAMIMDIGMARLPLLLTHKFGELNDKEARQMRQHVEWAVELAEQSDCVTELGINLIRQHHERLDGSGYPGGLRGEQVSLGARLVAVVDTFDALTTSRPFRNGFNNSEAFRIMREEEKETLDQSLVSLFVSHMGSYPTGSMVKLSNNLIGVVFRQIPDHPDRPMVMVIFDTEKKRDVPPHVINLMREPDVHIIDAMENKDGTAGLMKFIRG</sequence>